<accession>A0ABT1SUI5</accession>
<dbReference type="InterPro" id="IPR006362">
    <property type="entry name" value="Cbl_synth_CobM/CibF"/>
</dbReference>
<organism evidence="8 9">
    <name type="scientific">Megasphaera massiliensis</name>
    <dbReference type="NCBI Taxonomy" id="1232428"/>
    <lineage>
        <taxon>Bacteria</taxon>
        <taxon>Bacillati</taxon>
        <taxon>Bacillota</taxon>
        <taxon>Negativicutes</taxon>
        <taxon>Veillonellales</taxon>
        <taxon>Veillonellaceae</taxon>
        <taxon>Megasphaera</taxon>
    </lineage>
</organism>
<keyword evidence="4 8" id="KW-0489">Methyltransferase</keyword>
<evidence type="ECO:0000256" key="3">
    <source>
        <dbReference type="ARBA" id="ARBA00022573"/>
    </source>
</evidence>
<proteinExistence type="inferred from homology"/>
<dbReference type="InterPro" id="IPR014776">
    <property type="entry name" value="4pyrrole_Mease_sub2"/>
</dbReference>
<dbReference type="InterPro" id="IPR035996">
    <property type="entry name" value="4pyrrol_Methylase_sf"/>
</dbReference>
<dbReference type="InterPro" id="IPR003043">
    <property type="entry name" value="Uropor_MeTrfase_CS"/>
</dbReference>
<gene>
    <name evidence="8" type="primary">cobM</name>
    <name evidence="8" type="ORF">NE675_10960</name>
</gene>
<evidence type="ECO:0000313" key="9">
    <source>
        <dbReference type="Proteomes" id="UP001206692"/>
    </source>
</evidence>
<comment type="similarity">
    <text evidence="2">Belongs to the precorrin methyltransferase family.</text>
</comment>
<dbReference type="InterPro" id="IPR014777">
    <property type="entry name" value="4pyrrole_Mease_sub1"/>
</dbReference>
<dbReference type="PANTHER" id="PTHR45790:SF4">
    <property type="entry name" value="COBALT-PRECORRIN-4 C(11)-METHYLTRANSFERASE"/>
    <property type="match status" value="1"/>
</dbReference>
<evidence type="ECO:0000256" key="4">
    <source>
        <dbReference type="ARBA" id="ARBA00022603"/>
    </source>
</evidence>
<dbReference type="Gene3D" id="3.30.950.10">
    <property type="entry name" value="Methyltransferase, Cobalt-precorrin-4 Transmethylase, Domain 2"/>
    <property type="match status" value="1"/>
</dbReference>
<reference evidence="8 9" key="1">
    <citation type="submission" date="2022-06" db="EMBL/GenBank/DDBJ databases">
        <title>Isolation of gut microbiota from human fecal samples.</title>
        <authorList>
            <person name="Pamer E.G."/>
            <person name="Barat B."/>
            <person name="Waligurski E."/>
            <person name="Medina S."/>
            <person name="Paddock L."/>
            <person name="Mostad J."/>
        </authorList>
    </citation>
    <scope>NUCLEOTIDE SEQUENCE [LARGE SCALE GENOMIC DNA]</scope>
    <source>
        <strain evidence="8 9">DFI.1.1</strain>
    </source>
</reference>
<keyword evidence="9" id="KW-1185">Reference proteome</keyword>
<dbReference type="EC" id="2.1.1.133" evidence="8"/>
<evidence type="ECO:0000313" key="8">
    <source>
        <dbReference type="EMBL" id="MCQ5343537.1"/>
    </source>
</evidence>
<protein>
    <submittedName>
        <fullName evidence="8">Precorrin-4 C(11)-methyltransferase</fullName>
        <ecNumber evidence="8">2.1.1.133</ecNumber>
    </submittedName>
</protein>
<dbReference type="RefSeq" id="WP_062413151.1">
    <property type="nucleotide sequence ID" value="NZ_JAJCIO010000031.1"/>
</dbReference>
<dbReference type="CDD" id="cd11641">
    <property type="entry name" value="Precorrin-4_C11-MT"/>
    <property type="match status" value="1"/>
</dbReference>
<dbReference type="GO" id="GO:0046026">
    <property type="term" value="F:precorrin-4 C11-methyltransferase activity"/>
    <property type="evidence" value="ECO:0007669"/>
    <property type="project" value="UniProtKB-EC"/>
</dbReference>
<keyword evidence="5 8" id="KW-0808">Transferase</keyword>
<evidence type="ECO:0000256" key="2">
    <source>
        <dbReference type="ARBA" id="ARBA00005879"/>
    </source>
</evidence>
<dbReference type="PROSITE" id="PS00839">
    <property type="entry name" value="SUMT_1"/>
    <property type="match status" value="1"/>
</dbReference>
<evidence type="ECO:0000259" key="7">
    <source>
        <dbReference type="Pfam" id="PF00590"/>
    </source>
</evidence>
<evidence type="ECO:0000256" key="6">
    <source>
        <dbReference type="ARBA" id="ARBA00022691"/>
    </source>
</evidence>
<dbReference type="Pfam" id="PF00590">
    <property type="entry name" value="TP_methylase"/>
    <property type="match status" value="1"/>
</dbReference>
<dbReference type="PANTHER" id="PTHR45790">
    <property type="entry name" value="SIROHEME SYNTHASE-RELATED"/>
    <property type="match status" value="1"/>
</dbReference>
<dbReference type="GO" id="GO:0032259">
    <property type="term" value="P:methylation"/>
    <property type="evidence" value="ECO:0007669"/>
    <property type="project" value="UniProtKB-KW"/>
</dbReference>
<dbReference type="InterPro" id="IPR050161">
    <property type="entry name" value="Siro_Cobalamin_biosynth"/>
</dbReference>
<keyword evidence="3" id="KW-0169">Cobalamin biosynthesis</keyword>
<dbReference type="Gene3D" id="3.40.1010.10">
    <property type="entry name" value="Cobalt-precorrin-4 Transmethylase, Domain 1"/>
    <property type="match status" value="1"/>
</dbReference>
<name>A0ABT1SUI5_9FIRM</name>
<dbReference type="Proteomes" id="UP001206692">
    <property type="component" value="Unassembled WGS sequence"/>
</dbReference>
<sequence>MIHFVGAGPGAVDLITVRGKTLLEQADQIIYAGSLVNPELLSYAKKDCVILDSASMTLEDVIAAMETAEKLGWMTVRLHTGDPSVYGAIREQMDILAEKNIAYDVVPGVSSFCGAAAALKAEYTLPSISQSVIITRMEGRTPVPDGQKIADYAAHQATMVIFLSASLTEGLQKELMDGGYDSDTPAAIVYKASWPDEKIYPCTVATLAETARQNGISKTALIVVGKVLEGPYDRSLLYHPAFTHACRKAEPDTQQYGDHFKTDDHR</sequence>
<dbReference type="NCBIfam" id="TIGR01465">
    <property type="entry name" value="cobM_cbiF"/>
    <property type="match status" value="1"/>
</dbReference>
<keyword evidence="6" id="KW-0949">S-adenosyl-L-methionine</keyword>
<evidence type="ECO:0000256" key="5">
    <source>
        <dbReference type="ARBA" id="ARBA00022679"/>
    </source>
</evidence>
<comment type="caution">
    <text evidence="8">The sequence shown here is derived from an EMBL/GenBank/DDBJ whole genome shotgun (WGS) entry which is preliminary data.</text>
</comment>
<comment type="pathway">
    <text evidence="1">Cofactor biosynthesis; adenosylcobalamin biosynthesis.</text>
</comment>
<feature type="domain" description="Tetrapyrrole methylase" evidence="7">
    <location>
        <begin position="1"/>
        <end position="207"/>
    </location>
</feature>
<dbReference type="EMBL" id="JANGEW010000028">
    <property type="protein sequence ID" value="MCQ5343537.1"/>
    <property type="molecule type" value="Genomic_DNA"/>
</dbReference>
<dbReference type="SUPFAM" id="SSF53790">
    <property type="entry name" value="Tetrapyrrole methylase"/>
    <property type="match status" value="1"/>
</dbReference>
<dbReference type="InterPro" id="IPR000878">
    <property type="entry name" value="4pyrrol_Mease"/>
</dbReference>
<evidence type="ECO:0000256" key="1">
    <source>
        <dbReference type="ARBA" id="ARBA00004953"/>
    </source>
</evidence>